<proteinExistence type="predicted"/>
<protein>
    <submittedName>
        <fullName evidence="2">Uncharacterized protein</fullName>
    </submittedName>
</protein>
<feature type="region of interest" description="Disordered" evidence="1">
    <location>
        <begin position="60"/>
        <end position="89"/>
    </location>
</feature>
<dbReference type="Proteomes" id="UP000799424">
    <property type="component" value="Unassembled WGS sequence"/>
</dbReference>
<evidence type="ECO:0000256" key="1">
    <source>
        <dbReference type="SAM" id="MobiDB-lite"/>
    </source>
</evidence>
<evidence type="ECO:0000313" key="2">
    <source>
        <dbReference type="EMBL" id="KAF2825118.1"/>
    </source>
</evidence>
<dbReference type="EMBL" id="MU006228">
    <property type="protein sequence ID" value="KAF2825118.1"/>
    <property type="molecule type" value="Genomic_DNA"/>
</dbReference>
<keyword evidence="3" id="KW-1185">Reference proteome</keyword>
<dbReference type="AlphaFoldDB" id="A0A6A6ZWM8"/>
<reference evidence="2" key="1">
    <citation type="journal article" date="2020" name="Stud. Mycol.">
        <title>101 Dothideomycetes genomes: a test case for predicting lifestyles and emergence of pathogens.</title>
        <authorList>
            <person name="Haridas S."/>
            <person name="Albert R."/>
            <person name="Binder M."/>
            <person name="Bloem J."/>
            <person name="Labutti K."/>
            <person name="Salamov A."/>
            <person name="Andreopoulos B."/>
            <person name="Baker S."/>
            <person name="Barry K."/>
            <person name="Bills G."/>
            <person name="Bluhm B."/>
            <person name="Cannon C."/>
            <person name="Castanera R."/>
            <person name="Culley D."/>
            <person name="Daum C."/>
            <person name="Ezra D."/>
            <person name="Gonzalez J."/>
            <person name="Henrissat B."/>
            <person name="Kuo A."/>
            <person name="Liang C."/>
            <person name="Lipzen A."/>
            <person name="Lutzoni F."/>
            <person name="Magnuson J."/>
            <person name="Mondo S."/>
            <person name="Nolan M."/>
            <person name="Ohm R."/>
            <person name="Pangilinan J."/>
            <person name="Park H.-J."/>
            <person name="Ramirez L."/>
            <person name="Alfaro M."/>
            <person name="Sun H."/>
            <person name="Tritt A."/>
            <person name="Yoshinaga Y."/>
            <person name="Zwiers L.-H."/>
            <person name="Turgeon B."/>
            <person name="Goodwin S."/>
            <person name="Spatafora J."/>
            <person name="Crous P."/>
            <person name="Grigoriev I."/>
        </authorList>
    </citation>
    <scope>NUCLEOTIDE SEQUENCE</scope>
    <source>
        <strain evidence="2">CBS 113818</strain>
    </source>
</reference>
<feature type="compositionally biased region" description="Basic residues" evidence="1">
    <location>
        <begin position="69"/>
        <end position="85"/>
    </location>
</feature>
<evidence type="ECO:0000313" key="3">
    <source>
        <dbReference type="Proteomes" id="UP000799424"/>
    </source>
</evidence>
<gene>
    <name evidence="2" type="ORF">CC86DRAFT_407352</name>
</gene>
<sequence length="167" mass="19578">MADAYESPHTPIQDEILTIPDTEEQSHYFWHYDHRRHDETLQEVADAHGISERTGLRWRQEREQFSNGRRTRKQKAQQKGHKLGRPYRVSQEQLQSLLTGKENPVRDAPIPVQKRVNNVPLCPRALRYNLSNCEDAHLYAAAYSDEISVANKRARVRYGNNYKEEPI</sequence>
<dbReference type="OrthoDB" id="3794698at2759"/>
<organism evidence="2 3">
    <name type="scientific">Ophiobolus disseminans</name>
    <dbReference type="NCBI Taxonomy" id="1469910"/>
    <lineage>
        <taxon>Eukaryota</taxon>
        <taxon>Fungi</taxon>
        <taxon>Dikarya</taxon>
        <taxon>Ascomycota</taxon>
        <taxon>Pezizomycotina</taxon>
        <taxon>Dothideomycetes</taxon>
        <taxon>Pleosporomycetidae</taxon>
        <taxon>Pleosporales</taxon>
        <taxon>Pleosporineae</taxon>
        <taxon>Phaeosphaeriaceae</taxon>
        <taxon>Ophiobolus</taxon>
    </lineage>
</organism>
<accession>A0A6A6ZWM8</accession>
<name>A0A6A6ZWM8_9PLEO</name>